<evidence type="ECO:0000256" key="4">
    <source>
        <dbReference type="ARBA" id="ARBA00022807"/>
    </source>
</evidence>
<reference evidence="10 11" key="1">
    <citation type="journal article" date="2018" name="IMA Fungus">
        <title>IMA Genome-F 9: Draft genome sequence of Annulohypoxylon stygium, Aspergillus mulundensis, Berkeleyomyces basicola (syn. Thielaviopsis basicola), Ceratocystis smalleyi, two Cercospora beticola strains, Coleophoma cylindrospora, Fusarium fracticaudum, Phialophora cf. hyalina, and Morchella septimelata.</title>
        <authorList>
            <person name="Wingfield B.D."/>
            <person name="Bills G.F."/>
            <person name="Dong Y."/>
            <person name="Huang W."/>
            <person name="Nel W.J."/>
            <person name="Swalarsk-Parry B.S."/>
            <person name="Vaghefi N."/>
            <person name="Wilken P.M."/>
            <person name="An Z."/>
            <person name="de Beer Z.W."/>
            <person name="De Vos L."/>
            <person name="Chen L."/>
            <person name="Duong T.A."/>
            <person name="Gao Y."/>
            <person name="Hammerbacher A."/>
            <person name="Kikkert J.R."/>
            <person name="Li Y."/>
            <person name="Li H."/>
            <person name="Li K."/>
            <person name="Li Q."/>
            <person name="Liu X."/>
            <person name="Ma X."/>
            <person name="Naidoo K."/>
            <person name="Pethybridge S.J."/>
            <person name="Sun J."/>
            <person name="Steenkamp E.T."/>
            <person name="van der Nest M.A."/>
            <person name="van Wyk S."/>
            <person name="Wingfield M.J."/>
            <person name="Xiong C."/>
            <person name="Yue Q."/>
            <person name="Zhang X."/>
        </authorList>
    </citation>
    <scope>NUCLEOTIDE SEQUENCE [LARGE SCALE GENOMIC DNA]</scope>
    <source>
        <strain evidence="10 11">BP 5553</strain>
    </source>
</reference>
<dbReference type="SMART" id="SM00230">
    <property type="entry name" value="CysPc"/>
    <property type="match status" value="1"/>
</dbReference>
<feature type="compositionally biased region" description="Acidic residues" evidence="7">
    <location>
        <begin position="1232"/>
        <end position="1248"/>
    </location>
</feature>
<feature type="region of interest" description="Disordered" evidence="7">
    <location>
        <begin position="1350"/>
        <end position="1392"/>
    </location>
</feature>
<feature type="transmembrane region" description="Helical" evidence="8">
    <location>
        <begin position="179"/>
        <end position="203"/>
    </location>
</feature>
<comment type="similarity">
    <text evidence="1">Belongs to the peptidase C2 family.</text>
</comment>
<dbReference type="PRINTS" id="PR00704">
    <property type="entry name" value="CALPAIN"/>
</dbReference>
<dbReference type="PANTHER" id="PTHR10183:SF379">
    <property type="entry name" value="CALPAIN-5"/>
    <property type="match status" value="1"/>
</dbReference>
<dbReference type="Gene3D" id="3.90.70.10">
    <property type="entry name" value="Cysteine proteinases"/>
    <property type="match status" value="1"/>
</dbReference>
<feature type="active site" evidence="5 6">
    <location>
        <position position="874"/>
    </location>
</feature>
<dbReference type="InterPro" id="IPR001300">
    <property type="entry name" value="Peptidase_C2_calpain_cat"/>
</dbReference>
<feature type="region of interest" description="Disordered" evidence="7">
    <location>
        <begin position="1117"/>
        <end position="1280"/>
    </location>
</feature>
<feature type="compositionally biased region" description="Low complexity" evidence="7">
    <location>
        <begin position="1216"/>
        <end position="1231"/>
    </location>
</feature>
<feature type="transmembrane region" description="Helical" evidence="8">
    <location>
        <begin position="215"/>
        <end position="237"/>
    </location>
</feature>
<keyword evidence="3 6" id="KW-0378">Hydrolase</keyword>
<dbReference type="GO" id="GO:0006508">
    <property type="term" value="P:proteolysis"/>
    <property type="evidence" value="ECO:0007669"/>
    <property type="project" value="UniProtKB-KW"/>
</dbReference>
<evidence type="ECO:0000313" key="11">
    <source>
        <dbReference type="Proteomes" id="UP000254866"/>
    </source>
</evidence>
<accession>A0A370TXU4</accession>
<feature type="compositionally biased region" description="Basic and acidic residues" evidence="7">
    <location>
        <begin position="1350"/>
        <end position="1359"/>
    </location>
</feature>
<dbReference type="EMBL" id="NPIC01000001">
    <property type="protein sequence ID" value="RDL40339.1"/>
    <property type="molecule type" value="Genomic_DNA"/>
</dbReference>
<keyword evidence="4 6" id="KW-0788">Thiol protease</keyword>
<dbReference type="PROSITE" id="PS50203">
    <property type="entry name" value="CALPAIN_CAT"/>
    <property type="match status" value="1"/>
</dbReference>
<sequence length="1392" mass="155375">MDPTALPGYNLPDDNHTTVIIASTVFFTVFALCAVLAKGFVRIYREPDRGWDDYSIGVFSILGCTFVVHQIHYGLGRHLFHAYEDVGWSGLKAGLRLAFESQIVYGFSMAFIKASVGYLLLRFTHSPLFMKFIRTVIKITAFYTIAASVSLLVACRPGLAQPDDAFNTMCNPEKLASGIALLNTIFNIATDVVFAILPIPLFWKLQTDMRTKLSLWAILSLGILAAIAGVVKVYYLVINRDKTADFMWVNTNVIIWTAIECNIGIIAATIPTLRPLFKKYVEEPHRHRANFLAYQVAGSTSSPATTHLIDPHVVSHSYGLTISPRSSHRNTANSNAGITNTYELGQLNGTVGISATRPYVANDGDQGNDQPKDTARLPRNPDRTFNRRGMVFRRDFDPMVDSTEAAMPRAKEHPGVRAARAGARPSFMVDGQLAHDRLVLHLLPLFEYEVRSSSKQELEVKDLDITFAPPPSSYAAQDNFSNIHILPILPSAPETHTGMPSLPRSSSSSSSSSCSSRSQAGNPTKDKPMLLVPAPPPKKPKRLAPQAAIDDFWAKFDSKTPGRAATVLPKNNYTKKASEKTPKGVIKGESAVSSYEEAARRCKGKVAKIVKECRRINQKYVDNHFNIQFDLEYGQTDCLTMLSSSSDNATAEFYPLPGSVKRVADIFDNPKFFVEGPTANDIRQGRDGDCWFMAALCTLGNKEGLIEKVCVARDEQVGVYGFVFHRDGEWISEIIDDKLYLIKPDYDTSWEERNLIEDHQRIDSEEDYRRIYQSNSNALYFAQCEDPNETWLPLMEKAYAKAHGDYAAIEGGFTGEGLEDLTGGVTTEVFSTDILDKEYFWKEELMKVNQDFLFGCWGGIFGGRGERKGIVEGHAYSIMKCVEIDGKRLCLLRNPWGQKEWTGPWSDGSKEWTPEWMEKLGHRFGNDGAFWMSYEDLLKKYQIFDRTRLFSDDWKVTQQWTSLAIPWSLNYNDTKFCFILEKKAPVVIVLSQLDSRYFCGLEDQYRFQLVFRVHKAGEEDYLVRSVSNVLMHRSVSAELELEAGEYHVLMKVEAERDSSATHVEDVVRNNVKNRREKLLRIGLAYDLAHAKGQIYETPEEKKGRKKAAKAKIAKEKKEMKKKLMKEKLQRKHNENREKRKVRAAKVVRKAKAKAKEEKAAAEKKVEDEKHNEGEKPDEVTKHDEEAANIETGETTEPPKPDETPGEESKTDDKTSSSESVETASTPTASETPAEEAPAEEAPAEETPAEETVASTPKPTESPPTAKPPVDDSDDESDILSVVSDISSAEIADAVAEAALAAAAAIPAPIVKDDEEDEFQKDPWNAVAVLGLRVYSKDSGVSVRIVRPRDWEDGEGKLDVDDPAADAMKEKQRGRAEAEKKAEEGSESSGVVV</sequence>
<dbReference type="Pfam" id="PF20684">
    <property type="entry name" value="Fung_rhodopsin"/>
    <property type="match status" value="1"/>
</dbReference>
<protein>
    <recommendedName>
        <fullName evidence="9">Calpain catalytic domain-containing protein</fullName>
    </recommendedName>
</protein>
<dbReference type="GeneID" id="43593167"/>
<comment type="caution">
    <text evidence="10">The sequence shown here is derived from an EMBL/GenBank/DDBJ whole genome shotgun (WGS) entry which is preliminary data.</text>
</comment>
<dbReference type="Proteomes" id="UP000254866">
    <property type="component" value="Unassembled WGS sequence"/>
</dbReference>
<evidence type="ECO:0000256" key="6">
    <source>
        <dbReference type="PROSITE-ProRule" id="PRU00239"/>
    </source>
</evidence>
<evidence type="ECO:0000256" key="2">
    <source>
        <dbReference type="ARBA" id="ARBA00022670"/>
    </source>
</evidence>
<evidence type="ECO:0000256" key="1">
    <source>
        <dbReference type="ARBA" id="ARBA00007623"/>
    </source>
</evidence>
<keyword evidence="2 6" id="KW-0645">Protease</keyword>
<evidence type="ECO:0000313" key="10">
    <source>
        <dbReference type="EMBL" id="RDL40339.1"/>
    </source>
</evidence>
<dbReference type="PANTHER" id="PTHR10183">
    <property type="entry name" value="CALPAIN"/>
    <property type="match status" value="1"/>
</dbReference>
<feature type="compositionally biased region" description="Basic and acidic residues" evidence="7">
    <location>
        <begin position="1196"/>
        <end position="1215"/>
    </location>
</feature>
<dbReference type="Pfam" id="PF00648">
    <property type="entry name" value="Peptidase_C2"/>
    <property type="match status" value="1"/>
</dbReference>
<evidence type="ECO:0000256" key="3">
    <source>
        <dbReference type="ARBA" id="ARBA00022801"/>
    </source>
</evidence>
<feature type="compositionally biased region" description="Basic and acidic residues" evidence="7">
    <location>
        <begin position="370"/>
        <end position="385"/>
    </location>
</feature>
<keyword evidence="8" id="KW-0812">Transmembrane</keyword>
<feature type="transmembrane region" description="Helical" evidence="8">
    <location>
        <begin position="141"/>
        <end position="159"/>
    </location>
</feature>
<dbReference type="InterPro" id="IPR038765">
    <property type="entry name" value="Papain-like_cys_pep_sf"/>
</dbReference>
<organism evidence="10 11">
    <name type="scientific">Venustampulla echinocandica</name>
    <dbReference type="NCBI Taxonomy" id="2656787"/>
    <lineage>
        <taxon>Eukaryota</taxon>
        <taxon>Fungi</taxon>
        <taxon>Dikarya</taxon>
        <taxon>Ascomycota</taxon>
        <taxon>Pezizomycotina</taxon>
        <taxon>Leotiomycetes</taxon>
        <taxon>Helotiales</taxon>
        <taxon>Pleuroascaceae</taxon>
        <taxon>Venustampulla</taxon>
    </lineage>
</organism>
<dbReference type="SUPFAM" id="SSF54001">
    <property type="entry name" value="Cysteine proteinases"/>
    <property type="match status" value="1"/>
</dbReference>
<dbReference type="InterPro" id="IPR022684">
    <property type="entry name" value="Calpain_cysteine_protease"/>
</dbReference>
<evidence type="ECO:0000256" key="7">
    <source>
        <dbReference type="SAM" id="MobiDB-lite"/>
    </source>
</evidence>
<keyword evidence="8" id="KW-1133">Transmembrane helix</keyword>
<feature type="region of interest" description="Disordered" evidence="7">
    <location>
        <begin position="357"/>
        <end position="385"/>
    </location>
</feature>
<feature type="active site" evidence="5 6">
    <location>
        <position position="894"/>
    </location>
</feature>
<dbReference type="STRING" id="2656787.A0A370TXU4"/>
<feature type="compositionally biased region" description="Basic residues" evidence="7">
    <location>
        <begin position="1138"/>
        <end position="1152"/>
    </location>
</feature>
<feature type="active site" evidence="5 6">
    <location>
        <position position="690"/>
    </location>
</feature>
<feature type="compositionally biased region" description="Basic and acidic residues" evidence="7">
    <location>
        <begin position="1125"/>
        <end position="1137"/>
    </location>
</feature>
<feature type="compositionally biased region" description="Basic and acidic residues" evidence="7">
    <location>
        <begin position="1153"/>
        <end position="1185"/>
    </location>
</feature>
<name>A0A370TXU4_9HELO</name>
<evidence type="ECO:0000259" key="9">
    <source>
        <dbReference type="PROSITE" id="PS50203"/>
    </source>
</evidence>
<dbReference type="FunFam" id="3.90.70.10:FF:000072">
    <property type="entry name" value="Cysteine proteinase"/>
    <property type="match status" value="1"/>
</dbReference>
<gene>
    <name evidence="10" type="ORF">BP5553_00318</name>
</gene>
<keyword evidence="11" id="KW-1185">Reference proteome</keyword>
<feature type="domain" description="Calpain catalytic" evidence="9">
    <location>
        <begin position="661"/>
        <end position="950"/>
    </location>
</feature>
<feature type="transmembrane region" description="Helical" evidence="8">
    <location>
        <begin position="20"/>
        <end position="41"/>
    </location>
</feature>
<keyword evidence="8" id="KW-0472">Membrane</keyword>
<feature type="compositionally biased region" description="Basic and acidic residues" evidence="7">
    <location>
        <begin position="1366"/>
        <end position="1383"/>
    </location>
</feature>
<feature type="compositionally biased region" description="Low complexity" evidence="7">
    <location>
        <begin position="504"/>
        <end position="518"/>
    </location>
</feature>
<evidence type="ECO:0000256" key="8">
    <source>
        <dbReference type="SAM" id="Phobius"/>
    </source>
</evidence>
<proteinExistence type="inferred from homology"/>
<dbReference type="RefSeq" id="XP_031872995.1">
    <property type="nucleotide sequence ID" value="XM_032008941.1"/>
</dbReference>
<dbReference type="CDD" id="cd00044">
    <property type="entry name" value="CysPc"/>
    <property type="match status" value="1"/>
</dbReference>
<dbReference type="GO" id="GO:0004198">
    <property type="term" value="F:calcium-dependent cysteine-type endopeptidase activity"/>
    <property type="evidence" value="ECO:0007669"/>
    <property type="project" value="InterPro"/>
</dbReference>
<dbReference type="InterPro" id="IPR049326">
    <property type="entry name" value="Rhodopsin_dom_fungi"/>
</dbReference>
<dbReference type="OrthoDB" id="424753at2759"/>
<feature type="transmembrane region" description="Helical" evidence="8">
    <location>
        <begin position="53"/>
        <end position="73"/>
    </location>
</feature>
<evidence type="ECO:0000256" key="5">
    <source>
        <dbReference type="PIRSR" id="PIRSR622684-1"/>
    </source>
</evidence>
<feature type="region of interest" description="Disordered" evidence="7">
    <location>
        <begin position="491"/>
        <end position="544"/>
    </location>
</feature>